<protein>
    <recommendedName>
        <fullName evidence="2">Cell envelope-related transcriptional attenuator domain-containing protein</fullName>
    </recommendedName>
</protein>
<evidence type="ECO:0000313" key="3">
    <source>
        <dbReference type="EMBL" id="GAA1755544.1"/>
    </source>
</evidence>
<dbReference type="PANTHER" id="PTHR33392:SF6">
    <property type="entry name" value="POLYISOPRENYL-TEICHOIC ACID--PEPTIDOGLYCAN TEICHOIC ACID TRANSFERASE TAGU"/>
    <property type="match status" value="1"/>
</dbReference>
<organism evidence="3 4">
    <name type="scientific">Luedemannella helvata</name>
    <dbReference type="NCBI Taxonomy" id="349315"/>
    <lineage>
        <taxon>Bacteria</taxon>
        <taxon>Bacillati</taxon>
        <taxon>Actinomycetota</taxon>
        <taxon>Actinomycetes</taxon>
        <taxon>Micromonosporales</taxon>
        <taxon>Micromonosporaceae</taxon>
        <taxon>Luedemannella</taxon>
    </lineage>
</organism>
<evidence type="ECO:0000313" key="4">
    <source>
        <dbReference type="Proteomes" id="UP001500655"/>
    </source>
</evidence>
<name>A0ABN2KGY2_9ACTN</name>
<dbReference type="Proteomes" id="UP001500655">
    <property type="component" value="Unassembled WGS sequence"/>
</dbReference>
<sequence>MLVGLAILALVVAAGLVAARVTVQLYDRAVQRDVLLDPDARATMPGSTVSGPLNFLLLGSDKRRSNPAMGQRADTIIIAHLTRELDHAYLISIPRDLLVEIPAQPGQNFPGASAKINAAFEYGGAQLVASTLSNLTGIRFDGAAVIDFAGLRAAVKVLGGVRMCVDTRTVSIHTGAVFEKGCRRMDSAQVLDYLRQRDSLPDGDFGRQRHQQQFIKALAEEVRRQNLLLHPIKLDRLIRSVASSLVVDLGSASLTDLLFAVRGITEQNLTGIRLPTYYDMIDNISYVVVEQPRAPDLFAAVRTDTLAAWAGANRKWVNRI</sequence>
<evidence type="ECO:0000259" key="2">
    <source>
        <dbReference type="Pfam" id="PF03816"/>
    </source>
</evidence>
<gene>
    <name evidence="3" type="ORF">GCM10009681_28330</name>
</gene>
<dbReference type="InterPro" id="IPR004474">
    <property type="entry name" value="LytR_CpsA_psr"/>
</dbReference>
<accession>A0ABN2KGY2</accession>
<dbReference type="Gene3D" id="3.40.630.190">
    <property type="entry name" value="LCP protein"/>
    <property type="match status" value="1"/>
</dbReference>
<proteinExistence type="inferred from homology"/>
<dbReference type="Pfam" id="PF03816">
    <property type="entry name" value="LytR_cpsA_psr"/>
    <property type="match status" value="1"/>
</dbReference>
<evidence type="ECO:0000256" key="1">
    <source>
        <dbReference type="ARBA" id="ARBA00006068"/>
    </source>
</evidence>
<feature type="domain" description="Cell envelope-related transcriptional attenuator" evidence="2">
    <location>
        <begin position="72"/>
        <end position="223"/>
    </location>
</feature>
<reference evidence="3 4" key="1">
    <citation type="journal article" date="2019" name="Int. J. Syst. Evol. Microbiol.">
        <title>The Global Catalogue of Microorganisms (GCM) 10K type strain sequencing project: providing services to taxonomists for standard genome sequencing and annotation.</title>
        <authorList>
            <consortium name="The Broad Institute Genomics Platform"/>
            <consortium name="The Broad Institute Genome Sequencing Center for Infectious Disease"/>
            <person name="Wu L."/>
            <person name="Ma J."/>
        </authorList>
    </citation>
    <scope>NUCLEOTIDE SEQUENCE [LARGE SCALE GENOMIC DNA]</scope>
    <source>
        <strain evidence="3 4">JCM 13249</strain>
    </source>
</reference>
<dbReference type="PANTHER" id="PTHR33392">
    <property type="entry name" value="POLYISOPRENYL-TEICHOIC ACID--PEPTIDOGLYCAN TEICHOIC ACID TRANSFERASE TAGU"/>
    <property type="match status" value="1"/>
</dbReference>
<comment type="similarity">
    <text evidence="1">Belongs to the LytR/CpsA/Psr (LCP) family.</text>
</comment>
<comment type="caution">
    <text evidence="3">The sequence shown here is derived from an EMBL/GenBank/DDBJ whole genome shotgun (WGS) entry which is preliminary data.</text>
</comment>
<dbReference type="InterPro" id="IPR050922">
    <property type="entry name" value="LytR/CpsA/Psr_CW_biosynth"/>
</dbReference>
<dbReference type="NCBIfam" id="TIGR00350">
    <property type="entry name" value="lytR_cpsA_psr"/>
    <property type="match status" value="1"/>
</dbReference>
<dbReference type="EMBL" id="BAAALS010000012">
    <property type="protein sequence ID" value="GAA1755544.1"/>
    <property type="molecule type" value="Genomic_DNA"/>
</dbReference>
<keyword evidence="4" id="KW-1185">Reference proteome</keyword>